<keyword evidence="2" id="KW-1185">Reference proteome</keyword>
<dbReference type="Proteomes" id="UP001164539">
    <property type="component" value="Chromosome 10"/>
</dbReference>
<evidence type="ECO:0000313" key="2">
    <source>
        <dbReference type="Proteomes" id="UP001164539"/>
    </source>
</evidence>
<reference evidence="1 2" key="1">
    <citation type="journal article" date="2023" name="Science">
        <title>Complex scaffold remodeling in plant triterpene biosynthesis.</title>
        <authorList>
            <person name="De La Pena R."/>
            <person name="Hodgson H."/>
            <person name="Liu J.C."/>
            <person name="Stephenson M.J."/>
            <person name="Martin A.C."/>
            <person name="Owen C."/>
            <person name="Harkess A."/>
            <person name="Leebens-Mack J."/>
            <person name="Jimenez L.E."/>
            <person name="Osbourn A."/>
            <person name="Sattely E.S."/>
        </authorList>
    </citation>
    <scope>NUCLEOTIDE SEQUENCE [LARGE SCALE GENOMIC DNA]</scope>
    <source>
        <strain evidence="2">cv. JPN11</strain>
        <tissue evidence="1">Leaf</tissue>
    </source>
</reference>
<proteinExistence type="predicted"/>
<accession>A0ACC1XCH0</accession>
<evidence type="ECO:0000313" key="1">
    <source>
        <dbReference type="EMBL" id="KAJ4709191.1"/>
    </source>
</evidence>
<sequence>MDWWHRMRRVWISVSARLKHSRKPGGSGGGTAGGLLNLRDDVQTCGYNDVQVMWNMLYKSSPQEQKEVVATVAVAPPPHNPKCSKQRFSLRFLFWSDHRSITTSSSVLLILLLVGLNGTSCL</sequence>
<protein>
    <submittedName>
        <fullName evidence="1">MAGUK p55 subfamily member 4 like</fullName>
    </submittedName>
</protein>
<comment type="caution">
    <text evidence="1">The sequence shown here is derived from an EMBL/GenBank/DDBJ whole genome shotgun (WGS) entry which is preliminary data.</text>
</comment>
<dbReference type="EMBL" id="CM051403">
    <property type="protein sequence ID" value="KAJ4709191.1"/>
    <property type="molecule type" value="Genomic_DNA"/>
</dbReference>
<gene>
    <name evidence="1" type="ORF">OWV82_019023</name>
</gene>
<name>A0ACC1XCH0_MELAZ</name>
<organism evidence="1 2">
    <name type="scientific">Melia azedarach</name>
    <name type="common">Chinaberry tree</name>
    <dbReference type="NCBI Taxonomy" id="155640"/>
    <lineage>
        <taxon>Eukaryota</taxon>
        <taxon>Viridiplantae</taxon>
        <taxon>Streptophyta</taxon>
        <taxon>Embryophyta</taxon>
        <taxon>Tracheophyta</taxon>
        <taxon>Spermatophyta</taxon>
        <taxon>Magnoliopsida</taxon>
        <taxon>eudicotyledons</taxon>
        <taxon>Gunneridae</taxon>
        <taxon>Pentapetalae</taxon>
        <taxon>rosids</taxon>
        <taxon>malvids</taxon>
        <taxon>Sapindales</taxon>
        <taxon>Meliaceae</taxon>
        <taxon>Melia</taxon>
    </lineage>
</organism>